<evidence type="ECO:0000256" key="1">
    <source>
        <dbReference type="ARBA" id="ARBA00000971"/>
    </source>
</evidence>
<dbReference type="InterPro" id="IPR020892">
    <property type="entry name" value="Cyclophilin-type_PPIase_CS"/>
</dbReference>
<dbReference type="Proteomes" id="UP000190776">
    <property type="component" value="Unassembled WGS sequence"/>
</dbReference>
<dbReference type="InterPro" id="IPR002130">
    <property type="entry name" value="Cyclophilin-type_PPIase_dom"/>
</dbReference>
<proteinExistence type="inferred from homology"/>
<keyword evidence="3 5" id="KW-0413">Isomerase</keyword>
<dbReference type="Pfam" id="PF00160">
    <property type="entry name" value="Pro_isomerase"/>
    <property type="match status" value="1"/>
</dbReference>
<dbReference type="InterPro" id="IPR029000">
    <property type="entry name" value="Cyclophilin-like_dom_sf"/>
</dbReference>
<dbReference type="PROSITE" id="PS50072">
    <property type="entry name" value="CSA_PPIASE_2"/>
    <property type="match status" value="1"/>
</dbReference>
<dbReference type="GO" id="GO:0003755">
    <property type="term" value="F:peptidyl-prolyl cis-trans isomerase activity"/>
    <property type="evidence" value="ECO:0007669"/>
    <property type="project" value="UniProtKB-UniRule"/>
</dbReference>
<dbReference type="PANTHER" id="PTHR45625">
    <property type="entry name" value="PEPTIDYL-PROLYL CIS-TRANS ISOMERASE-RELATED"/>
    <property type="match status" value="1"/>
</dbReference>
<dbReference type="OrthoDB" id="271386at2759"/>
<evidence type="ECO:0000256" key="3">
    <source>
        <dbReference type="RuleBase" id="RU363019"/>
    </source>
</evidence>
<comment type="function">
    <text evidence="3">PPIases accelerate the folding of proteins. It catalyzes the cis-trans isomerization of proline imidic peptide bonds in oligopeptides.</text>
</comment>
<comment type="catalytic activity">
    <reaction evidence="1 3">
        <text>[protein]-peptidylproline (omega=180) = [protein]-peptidylproline (omega=0)</text>
        <dbReference type="Rhea" id="RHEA:16237"/>
        <dbReference type="Rhea" id="RHEA-COMP:10747"/>
        <dbReference type="Rhea" id="RHEA-COMP:10748"/>
        <dbReference type="ChEBI" id="CHEBI:83833"/>
        <dbReference type="ChEBI" id="CHEBI:83834"/>
        <dbReference type="EC" id="5.2.1.8"/>
    </reaction>
</comment>
<dbReference type="EC" id="5.2.1.8" evidence="3"/>
<gene>
    <name evidence="5" type="ORF">BK809_0002862</name>
</gene>
<dbReference type="GO" id="GO:0006457">
    <property type="term" value="P:protein folding"/>
    <property type="evidence" value="ECO:0007669"/>
    <property type="project" value="InterPro"/>
</dbReference>
<reference evidence="5 6" key="1">
    <citation type="submission" date="2017-01" db="EMBL/GenBank/DDBJ databases">
        <title>Draft genome sequence of Diplodia seriata F98.1, a fungal species involved in grapevine trunk diseases.</title>
        <authorList>
            <person name="Robert-Siegwald G."/>
            <person name="Vallet J."/>
            <person name="Abou-Mansour E."/>
            <person name="Xu J."/>
            <person name="Rey P."/>
            <person name="Bertsch C."/>
            <person name="Rego C."/>
            <person name="Larignon P."/>
            <person name="Fontaine F."/>
            <person name="Lebrun M.-H."/>
        </authorList>
    </citation>
    <scope>NUCLEOTIDE SEQUENCE [LARGE SCALE GENOMIC DNA]</scope>
    <source>
        <strain evidence="5 6">F98.1</strain>
    </source>
</reference>
<dbReference type="EMBL" id="MSZU01000075">
    <property type="protein sequence ID" value="OMP88105.1"/>
    <property type="molecule type" value="Genomic_DNA"/>
</dbReference>
<evidence type="ECO:0000259" key="4">
    <source>
        <dbReference type="PROSITE" id="PS50072"/>
    </source>
</evidence>
<keyword evidence="3" id="KW-0697">Rotamase</keyword>
<name>A0A1S8BKZ1_9PEZI</name>
<protein>
    <recommendedName>
        <fullName evidence="3">Peptidyl-prolyl cis-trans isomerase</fullName>
        <shortName evidence="3">PPIase</shortName>
        <ecNumber evidence="3">5.2.1.8</ecNumber>
    </recommendedName>
</protein>
<dbReference type="Gene3D" id="2.40.100.10">
    <property type="entry name" value="Cyclophilin-like"/>
    <property type="match status" value="1"/>
</dbReference>
<feature type="domain" description="PPIase cyclophilin-type" evidence="4">
    <location>
        <begin position="55"/>
        <end position="207"/>
    </location>
</feature>
<feature type="signal peptide" evidence="3">
    <location>
        <begin position="1"/>
        <end position="16"/>
    </location>
</feature>
<dbReference type="InterPro" id="IPR044666">
    <property type="entry name" value="Cyclophilin_A-like"/>
</dbReference>
<dbReference type="STRING" id="420778.A0A1S8BKZ1"/>
<feature type="chain" id="PRO_5011812435" description="Peptidyl-prolyl cis-trans isomerase" evidence="3">
    <location>
        <begin position="17"/>
        <end position="213"/>
    </location>
</feature>
<evidence type="ECO:0000313" key="6">
    <source>
        <dbReference type="Proteomes" id="UP000190776"/>
    </source>
</evidence>
<organism evidence="5 6">
    <name type="scientific">Diplodia seriata</name>
    <dbReference type="NCBI Taxonomy" id="420778"/>
    <lineage>
        <taxon>Eukaryota</taxon>
        <taxon>Fungi</taxon>
        <taxon>Dikarya</taxon>
        <taxon>Ascomycota</taxon>
        <taxon>Pezizomycotina</taxon>
        <taxon>Dothideomycetes</taxon>
        <taxon>Dothideomycetes incertae sedis</taxon>
        <taxon>Botryosphaeriales</taxon>
        <taxon>Botryosphaeriaceae</taxon>
        <taxon>Diplodia</taxon>
    </lineage>
</organism>
<evidence type="ECO:0000313" key="5">
    <source>
        <dbReference type="EMBL" id="OMP88105.1"/>
    </source>
</evidence>
<comment type="caution">
    <text evidence="5">The sequence shown here is derived from an EMBL/GenBank/DDBJ whole genome shotgun (WGS) entry which is preliminary data.</text>
</comment>
<comment type="similarity">
    <text evidence="2">Belongs to the cyclophilin-type PPIase family. PPIL3 subfamily.</text>
</comment>
<dbReference type="PRINTS" id="PR00153">
    <property type="entry name" value="CSAPPISMRASE"/>
</dbReference>
<dbReference type="PROSITE" id="PS00170">
    <property type="entry name" value="CSA_PPIASE_1"/>
    <property type="match status" value="1"/>
</dbReference>
<keyword evidence="3" id="KW-0732">Signal</keyword>
<dbReference type="PANTHER" id="PTHR45625:SF2">
    <property type="entry name" value="PEPTIDYL-PROLYL CIS-TRANS ISOMERASE-LIKE 3"/>
    <property type="match status" value="1"/>
</dbReference>
<evidence type="ECO:0000256" key="2">
    <source>
        <dbReference type="ARBA" id="ARBA00038286"/>
    </source>
</evidence>
<dbReference type="AlphaFoldDB" id="A0A1S8BKZ1"/>
<sequence>MALRTFIGSCATLTSSVVNLTVLMILKGEPGWICLMCCNADSKPHQPAHCVCFLHSDLGDLKIELFCESVPKTAENFLALCASGQYDASPFHRLIPSFMVQTGSPASDPKSKSSISIFTTPDRLFEDEIRPALRHHARGIVSMANKGPDTNGSQFFICFAAAPHLDGKNTVFGRVIEGDDVLDQLEGLDVDKKGRPKQRVTIKSVTIHANPLA</sequence>
<dbReference type="SUPFAM" id="SSF50891">
    <property type="entry name" value="Cyclophilin-like"/>
    <property type="match status" value="1"/>
</dbReference>
<dbReference type="GO" id="GO:0071013">
    <property type="term" value="C:catalytic step 2 spliceosome"/>
    <property type="evidence" value="ECO:0007669"/>
    <property type="project" value="TreeGrafter"/>
</dbReference>
<accession>A0A1S8BKZ1</accession>